<accession>A0ABM4BRN0</accession>
<keyword evidence="5 15" id="KW-0347">Helicase</keyword>
<feature type="domain" description="Helicase C-terminal" evidence="12">
    <location>
        <begin position="350"/>
        <end position="501"/>
    </location>
</feature>
<evidence type="ECO:0000256" key="6">
    <source>
        <dbReference type="ARBA" id="ARBA00022840"/>
    </source>
</evidence>
<evidence type="ECO:0000256" key="3">
    <source>
        <dbReference type="ARBA" id="ARBA00022741"/>
    </source>
</evidence>
<dbReference type="InterPro" id="IPR014014">
    <property type="entry name" value="RNA_helicase_DEAD_Q_motif"/>
</dbReference>
<dbReference type="InterPro" id="IPR011545">
    <property type="entry name" value="DEAD/DEAH_box_helicase_dom"/>
</dbReference>
<dbReference type="InterPro" id="IPR000629">
    <property type="entry name" value="RNA-helicase_DEAD-box_CS"/>
</dbReference>
<dbReference type="InterPro" id="IPR033517">
    <property type="entry name" value="DDX54/DBP10_DEAD-box_helicase"/>
</dbReference>
<evidence type="ECO:0000313" key="14">
    <source>
        <dbReference type="Proteomes" id="UP001652625"/>
    </source>
</evidence>
<dbReference type="PANTHER" id="PTHR47959:SF8">
    <property type="entry name" value="RNA HELICASE"/>
    <property type="match status" value="1"/>
</dbReference>
<dbReference type="PROSITE" id="PS51194">
    <property type="entry name" value="HELICASE_CTER"/>
    <property type="match status" value="1"/>
</dbReference>
<dbReference type="PROSITE" id="PS51192">
    <property type="entry name" value="HELICASE_ATP_BIND_1"/>
    <property type="match status" value="1"/>
</dbReference>
<keyword evidence="4" id="KW-0378">Hydrolase</keyword>
<dbReference type="PROSITE" id="PS00039">
    <property type="entry name" value="DEAD_ATP_HELICASE"/>
    <property type="match status" value="1"/>
</dbReference>
<keyword evidence="7" id="KW-0694">RNA-binding</keyword>
<keyword evidence="14" id="KW-1185">Reference proteome</keyword>
<dbReference type="InterPro" id="IPR014001">
    <property type="entry name" value="Helicase_ATP-bd"/>
</dbReference>
<dbReference type="GO" id="GO:0004386">
    <property type="term" value="F:helicase activity"/>
    <property type="evidence" value="ECO:0007669"/>
    <property type="project" value="UniProtKB-KW"/>
</dbReference>
<dbReference type="Pfam" id="PF08147">
    <property type="entry name" value="DBP10CT"/>
    <property type="match status" value="1"/>
</dbReference>
<evidence type="ECO:0000313" key="15">
    <source>
        <dbReference type="RefSeq" id="XP_065651798.1"/>
    </source>
</evidence>
<dbReference type="InterPro" id="IPR012541">
    <property type="entry name" value="DBP10_C"/>
</dbReference>
<evidence type="ECO:0000256" key="10">
    <source>
        <dbReference type="SAM" id="MobiDB-lite"/>
    </source>
</evidence>
<evidence type="ECO:0000256" key="5">
    <source>
        <dbReference type="ARBA" id="ARBA00022806"/>
    </source>
</evidence>
<evidence type="ECO:0000259" key="11">
    <source>
        <dbReference type="PROSITE" id="PS51192"/>
    </source>
</evidence>
<feature type="region of interest" description="Disordered" evidence="10">
    <location>
        <begin position="715"/>
        <end position="739"/>
    </location>
</feature>
<dbReference type="Pfam" id="PF00271">
    <property type="entry name" value="Helicase_C"/>
    <property type="match status" value="1"/>
</dbReference>
<feature type="region of interest" description="Disordered" evidence="10">
    <location>
        <begin position="1"/>
        <end position="81"/>
    </location>
</feature>
<dbReference type="InterPro" id="IPR050079">
    <property type="entry name" value="DEAD_box_RNA_helicase"/>
</dbReference>
<feature type="short sequence motif" description="Q motif" evidence="9">
    <location>
        <begin position="123"/>
        <end position="151"/>
    </location>
</feature>
<keyword evidence="3" id="KW-0547">Nucleotide-binding</keyword>
<dbReference type="Proteomes" id="UP001652625">
    <property type="component" value="Chromosome 04"/>
</dbReference>
<feature type="compositionally biased region" description="Gly residues" evidence="10">
    <location>
        <begin position="824"/>
        <end position="843"/>
    </location>
</feature>
<dbReference type="InterPro" id="IPR001650">
    <property type="entry name" value="Helicase_C-like"/>
</dbReference>
<dbReference type="PROSITE" id="PS51195">
    <property type="entry name" value="Q_MOTIF"/>
    <property type="match status" value="1"/>
</dbReference>
<protein>
    <recommendedName>
        <fullName evidence="2">RNA helicase</fullName>
        <ecNumber evidence="2">3.6.4.13</ecNumber>
    </recommendedName>
</protein>
<dbReference type="Pfam" id="PF00270">
    <property type="entry name" value="DEAD"/>
    <property type="match status" value="1"/>
</dbReference>
<evidence type="ECO:0000256" key="9">
    <source>
        <dbReference type="PROSITE-ProRule" id="PRU00552"/>
    </source>
</evidence>
<feature type="compositionally biased region" description="Basic residues" evidence="10">
    <location>
        <begin position="1"/>
        <end position="14"/>
    </location>
</feature>
<evidence type="ECO:0000259" key="12">
    <source>
        <dbReference type="PROSITE" id="PS51194"/>
    </source>
</evidence>
<feature type="region of interest" description="Disordered" evidence="10">
    <location>
        <begin position="761"/>
        <end position="853"/>
    </location>
</feature>
<dbReference type="CDD" id="cd17959">
    <property type="entry name" value="DEADc_DDX54"/>
    <property type="match status" value="1"/>
</dbReference>
<reference evidence="15" key="1">
    <citation type="submission" date="2025-08" db="UniProtKB">
        <authorList>
            <consortium name="RefSeq"/>
        </authorList>
    </citation>
    <scope>IDENTIFICATION</scope>
</reference>
<name>A0ABM4BRN0_HYDVU</name>
<sequence>MGKPKSASKQKKKFSINNKKVDKSKTFKKSGKVNHKFKNKNDQGKIFGKNKESTNLTGSSFTKDKRLRKSYSKKKDNSEDEEFEIAIEGNNTIKEKNLSPDFDDKLEVGDLAKEQRKKQKKTGGFQSMGFSYAIYKGIIRKGYKVPTPIQRKTIPVLMDGKDVVAMARTGSGKTAAFLLPLFQKLQAHSANGSRGLILSPTRELAIQTLKFAKELGKFTTLKFAIILGGDSLEEQFSALHQNPDIIIATPGRFLHLLVEMDIKKLEFIEYVVFDEADRLFEMGFSVQLHEIIARLPVSRQTVLVSATLPKVLVDFAAAGLTDPTLIRLDIYNKISDKLKTAFFLIRPDDKLACLLYVLQTSIPSDEQTIIFVATKHHVEYVQQLLTHAGINCSYIYSSLDQTARKINLAKFQKKITKVLIVTDIAARGIDIPMLDNVINFDFPSKPKLFVHRVGRVARAGRAGMAYSFVQKDEMAFLLDLHLFLTQPIKFSNENSQEDNGLIGSVSQSAIVPHQDFINNTTAVNSTLQSMYTVMLNGYKQYVKSRENASVASIKRSKEINYALISNHPIFNKKSESEPTVAVELNKLLLDLQKFKPKLTVFETMNTKKSKETVNVMKEKRLYHTNVIEHCKAKSKVAPLSLESTDIPTETLADDKYVADVFSINKNVYKDENYIPHQSIDIDREKGFQLTSFEKEAQNVSLEVFSDDRVTMKNQKASQKWDRKRKRFVSTTGNSSKKIKTESGNLISSSYKSNAYNQWIKKRHTNSNEDDTPDFRSRKFKHKGKVNQKVQGNAKGFNKKQMKGALKSKEQIVKTRMSAAKKSTGGKGSGRGGSKSGRGAGRGGNKSKSKKSHH</sequence>
<comment type="similarity">
    <text evidence="1">Belongs to the DEAD box helicase family. DDX54/DBP10 subfamily.</text>
</comment>
<dbReference type="SMART" id="SM00487">
    <property type="entry name" value="DEXDc"/>
    <property type="match status" value="1"/>
</dbReference>
<dbReference type="Gene3D" id="3.40.50.300">
    <property type="entry name" value="P-loop containing nucleotide triphosphate hydrolases"/>
    <property type="match status" value="2"/>
</dbReference>
<keyword evidence="6" id="KW-0067">ATP-binding</keyword>
<organism evidence="14 15">
    <name type="scientific">Hydra vulgaris</name>
    <name type="common">Hydra</name>
    <name type="synonym">Hydra attenuata</name>
    <dbReference type="NCBI Taxonomy" id="6087"/>
    <lineage>
        <taxon>Eukaryota</taxon>
        <taxon>Metazoa</taxon>
        <taxon>Cnidaria</taxon>
        <taxon>Hydrozoa</taxon>
        <taxon>Hydroidolina</taxon>
        <taxon>Anthoathecata</taxon>
        <taxon>Aplanulata</taxon>
        <taxon>Hydridae</taxon>
        <taxon>Hydra</taxon>
    </lineage>
</organism>
<evidence type="ECO:0000256" key="7">
    <source>
        <dbReference type="ARBA" id="ARBA00022884"/>
    </source>
</evidence>
<evidence type="ECO:0000256" key="2">
    <source>
        <dbReference type="ARBA" id="ARBA00012552"/>
    </source>
</evidence>
<evidence type="ECO:0000259" key="13">
    <source>
        <dbReference type="PROSITE" id="PS51195"/>
    </source>
</evidence>
<dbReference type="EC" id="3.6.4.13" evidence="2"/>
<feature type="compositionally biased region" description="Basic residues" evidence="10">
    <location>
        <begin position="844"/>
        <end position="853"/>
    </location>
</feature>
<evidence type="ECO:0000256" key="1">
    <source>
        <dbReference type="ARBA" id="ARBA00010379"/>
    </source>
</evidence>
<dbReference type="CDD" id="cd18787">
    <property type="entry name" value="SF2_C_DEAD"/>
    <property type="match status" value="1"/>
</dbReference>
<dbReference type="SMART" id="SM00490">
    <property type="entry name" value="HELICc"/>
    <property type="match status" value="1"/>
</dbReference>
<dbReference type="SUPFAM" id="SSF52540">
    <property type="entry name" value="P-loop containing nucleoside triphosphate hydrolases"/>
    <property type="match status" value="1"/>
</dbReference>
<gene>
    <name evidence="15" type="primary">LOC100215473</name>
</gene>
<dbReference type="GeneID" id="100215473"/>
<comment type="catalytic activity">
    <reaction evidence="8">
        <text>ATP + H2O = ADP + phosphate + H(+)</text>
        <dbReference type="Rhea" id="RHEA:13065"/>
        <dbReference type="ChEBI" id="CHEBI:15377"/>
        <dbReference type="ChEBI" id="CHEBI:15378"/>
        <dbReference type="ChEBI" id="CHEBI:30616"/>
        <dbReference type="ChEBI" id="CHEBI:43474"/>
        <dbReference type="ChEBI" id="CHEBI:456216"/>
        <dbReference type="EC" id="3.6.4.13"/>
    </reaction>
</comment>
<feature type="compositionally biased region" description="Polar residues" evidence="10">
    <location>
        <begin position="728"/>
        <end position="739"/>
    </location>
</feature>
<feature type="domain" description="Helicase ATP-binding" evidence="11">
    <location>
        <begin position="154"/>
        <end position="326"/>
    </location>
</feature>
<evidence type="ECO:0000256" key="8">
    <source>
        <dbReference type="ARBA" id="ARBA00047984"/>
    </source>
</evidence>
<dbReference type="PANTHER" id="PTHR47959">
    <property type="entry name" value="ATP-DEPENDENT RNA HELICASE RHLE-RELATED"/>
    <property type="match status" value="1"/>
</dbReference>
<proteinExistence type="inferred from homology"/>
<dbReference type="RefSeq" id="XP_065651798.1">
    <property type="nucleotide sequence ID" value="XM_065795726.1"/>
</dbReference>
<feature type="compositionally biased region" description="Basic residues" evidence="10">
    <location>
        <begin position="26"/>
        <end position="38"/>
    </location>
</feature>
<evidence type="ECO:0000256" key="4">
    <source>
        <dbReference type="ARBA" id="ARBA00022801"/>
    </source>
</evidence>
<dbReference type="InterPro" id="IPR027417">
    <property type="entry name" value="P-loop_NTPase"/>
</dbReference>
<feature type="domain" description="DEAD-box RNA helicase Q" evidence="13">
    <location>
        <begin position="123"/>
        <end position="151"/>
    </location>
</feature>
<dbReference type="SMART" id="SM01123">
    <property type="entry name" value="DBP10CT"/>
    <property type="match status" value="1"/>
</dbReference>